<reference evidence="1" key="2">
    <citation type="journal article" date="2022" name="New Phytol.">
        <title>Evolutionary transition to the ectomycorrhizal habit in the genomes of a hyperdiverse lineage of mushroom-forming fungi.</title>
        <authorList>
            <person name="Looney B."/>
            <person name="Miyauchi S."/>
            <person name="Morin E."/>
            <person name="Drula E."/>
            <person name="Courty P.E."/>
            <person name="Kohler A."/>
            <person name="Kuo A."/>
            <person name="LaButti K."/>
            <person name="Pangilinan J."/>
            <person name="Lipzen A."/>
            <person name="Riley R."/>
            <person name="Andreopoulos W."/>
            <person name="He G."/>
            <person name="Johnson J."/>
            <person name="Nolan M."/>
            <person name="Tritt A."/>
            <person name="Barry K.W."/>
            <person name="Grigoriev I.V."/>
            <person name="Nagy L.G."/>
            <person name="Hibbett D."/>
            <person name="Henrissat B."/>
            <person name="Matheny P.B."/>
            <person name="Labbe J."/>
            <person name="Martin F.M."/>
        </authorList>
    </citation>
    <scope>NUCLEOTIDE SEQUENCE</scope>
    <source>
        <strain evidence="1">EC-137</strain>
    </source>
</reference>
<dbReference type="EMBL" id="MU273471">
    <property type="protein sequence ID" value="KAI0036484.1"/>
    <property type="molecule type" value="Genomic_DNA"/>
</dbReference>
<proteinExistence type="predicted"/>
<evidence type="ECO:0000313" key="1">
    <source>
        <dbReference type="EMBL" id="KAI0036484.1"/>
    </source>
</evidence>
<keyword evidence="2" id="KW-1185">Reference proteome</keyword>
<gene>
    <name evidence="1" type="ORF">K488DRAFT_41057</name>
</gene>
<name>A0ACB8QXC3_9AGAM</name>
<sequence length="533" mass="57674">MSSPVKPLNSDGRLDWDVVVIGSGHAGSCAAHAAVDAGVPGPRVLVLDKCPPEWVGGNGYFTAGAHRTTHGGLHDLLPLVSNVSPELVPKIDVPPYTSSQFSDDIFRMGEGRNAEGLVKTVVEGSRDAVQWLKDRVGVDFTLSFNRQAYVVDGVQRFWGGMALSTRDGGKGLIRAHRNALERANVQTWFESRAIELIQEDGRITGVVVEKDGKTVVVRAKAVVLAAGGFEASREEREKHLGKAWSEARVRGTPYNTGDGIRMAAAAGARLQGDFAGCHSTCWDASAAPDQGSRELSNQYTKSGYPLGIMVNANGERFVDEGVDFRNYTYAVYGRAILNEPRGYAFQIFDQKGVKWLREEEYGDGVIEKIWAEDIEQLADEMRPCGLIHRLRFQRTVREYNEAVHNEQEKHPERVWDPTVKDGISTGDGLSVRKSNWALSLEEGPFLAVKVSCGITFTFGGVAIDPATAAVLSEDGKSIEGLFATGEMVGGLFYGNYPGGSGLTAGAVFGRHAGREAARIVEKLSAAVELADNS</sequence>
<evidence type="ECO:0000313" key="2">
    <source>
        <dbReference type="Proteomes" id="UP000814128"/>
    </source>
</evidence>
<comment type="caution">
    <text evidence="1">The sequence shown here is derived from an EMBL/GenBank/DDBJ whole genome shotgun (WGS) entry which is preliminary data.</text>
</comment>
<organism evidence="1 2">
    <name type="scientific">Vararia minispora EC-137</name>
    <dbReference type="NCBI Taxonomy" id="1314806"/>
    <lineage>
        <taxon>Eukaryota</taxon>
        <taxon>Fungi</taxon>
        <taxon>Dikarya</taxon>
        <taxon>Basidiomycota</taxon>
        <taxon>Agaricomycotina</taxon>
        <taxon>Agaricomycetes</taxon>
        <taxon>Russulales</taxon>
        <taxon>Lachnocladiaceae</taxon>
        <taxon>Vararia</taxon>
    </lineage>
</organism>
<accession>A0ACB8QXC3</accession>
<protein>
    <submittedName>
        <fullName evidence="1">FAD binding domain-containing protein</fullName>
    </submittedName>
</protein>
<dbReference type="Proteomes" id="UP000814128">
    <property type="component" value="Unassembled WGS sequence"/>
</dbReference>
<reference evidence="1" key="1">
    <citation type="submission" date="2021-02" db="EMBL/GenBank/DDBJ databases">
        <authorList>
            <consortium name="DOE Joint Genome Institute"/>
            <person name="Ahrendt S."/>
            <person name="Looney B.P."/>
            <person name="Miyauchi S."/>
            <person name="Morin E."/>
            <person name="Drula E."/>
            <person name="Courty P.E."/>
            <person name="Chicoki N."/>
            <person name="Fauchery L."/>
            <person name="Kohler A."/>
            <person name="Kuo A."/>
            <person name="Labutti K."/>
            <person name="Pangilinan J."/>
            <person name="Lipzen A."/>
            <person name="Riley R."/>
            <person name="Andreopoulos W."/>
            <person name="He G."/>
            <person name="Johnson J."/>
            <person name="Barry K.W."/>
            <person name="Grigoriev I.V."/>
            <person name="Nagy L."/>
            <person name="Hibbett D."/>
            <person name="Henrissat B."/>
            <person name="Matheny P.B."/>
            <person name="Labbe J."/>
            <person name="Martin F."/>
        </authorList>
    </citation>
    <scope>NUCLEOTIDE SEQUENCE</scope>
    <source>
        <strain evidence="1">EC-137</strain>
    </source>
</reference>